<evidence type="ECO:0000313" key="12">
    <source>
        <dbReference type="Proteomes" id="UP000324585"/>
    </source>
</evidence>
<dbReference type="SUPFAM" id="SSF57850">
    <property type="entry name" value="RING/U-box"/>
    <property type="match status" value="1"/>
</dbReference>
<dbReference type="Proteomes" id="UP000324585">
    <property type="component" value="Unassembled WGS sequence"/>
</dbReference>
<evidence type="ECO:0000256" key="3">
    <source>
        <dbReference type="ARBA" id="ARBA00022723"/>
    </source>
</evidence>
<dbReference type="OrthoDB" id="8062037at2759"/>
<evidence type="ECO:0000256" key="2">
    <source>
        <dbReference type="ARBA" id="ARBA00022692"/>
    </source>
</evidence>
<reference evidence="12" key="1">
    <citation type="journal article" date="2019" name="Nat. Commun.">
        <title>Expansion of phycobilisome linker gene families in mesophilic red algae.</title>
        <authorList>
            <person name="Lee J."/>
            <person name="Kim D."/>
            <person name="Bhattacharya D."/>
            <person name="Yoon H.S."/>
        </authorList>
    </citation>
    <scope>NUCLEOTIDE SEQUENCE [LARGE SCALE GENOMIC DNA]</scope>
    <source>
        <strain evidence="12">CCMP 1328</strain>
    </source>
</reference>
<evidence type="ECO:0000259" key="10">
    <source>
        <dbReference type="PROSITE" id="PS50089"/>
    </source>
</evidence>
<evidence type="ECO:0000256" key="1">
    <source>
        <dbReference type="ARBA" id="ARBA00004370"/>
    </source>
</evidence>
<gene>
    <name evidence="11" type="ORF">FVE85_8676</name>
</gene>
<keyword evidence="7" id="KW-0472">Membrane</keyword>
<evidence type="ECO:0000256" key="7">
    <source>
        <dbReference type="ARBA" id="ARBA00023136"/>
    </source>
</evidence>
<keyword evidence="5" id="KW-0862">Zinc</keyword>
<evidence type="ECO:0000256" key="5">
    <source>
        <dbReference type="ARBA" id="ARBA00022833"/>
    </source>
</evidence>
<evidence type="ECO:0000256" key="4">
    <source>
        <dbReference type="ARBA" id="ARBA00022771"/>
    </source>
</evidence>
<proteinExistence type="predicted"/>
<organism evidence="11 12">
    <name type="scientific">Porphyridium purpureum</name>
    <name type="common">Red alga</name>
    <name type="synonym">Porphyridium cruentum</name>
    <dbReference type="NCBI Taxonomy" id="35688"/>
    <lineage>
        <taxon>Eukaryota</taxon>
        <taxon>Rhodophyta</taxon>
        <taxon>Bangiophyceae</taxon>
        <taxon>Porphyridiales</taxon>
        <taxon>Porphyridiaceae</taxon>
        <taxon>Porphyridium</taxon>
    </lineage>
</organism>
<evidence type="ECO:0000256" key="8">
    <source>
        <dbReference type="PROSITE-ProRule" id="PRU00175"/>
    </source>
</evidence>
<evidence type="ECO:0000256" key="9">
    <source>
        <dbReference type="SAM" id="SignalP"/>
    </source>
</evidence>
<dbReference type="GO" id="GO:0016020">
    <property type="term" value="C:membrane"/>
    <property type="evidence" value="ECO:0007669"/>
    <property type="project" value="UniProtKB-SubCell"/>
</dbReference>
<dbReference type="InterPro" id="IPR013083">
    <property type="entry name" value="Znf_RING/FYVE/PHD"/>
</dbReference>
<dbReference type="GO" id="GO:0008270">
    <property type="term" value="F:zinc ion binding"/>
    <property type="evidence" value="ECO:0007669"/>
    <property type="project" value="UniProtKB-KW"/>
</dbReference>
<feature type="signal peptide" evidence="9">
    <location>
        <begin position="1"/>
        <end position="23"/>
    </location>
</feature>
<dbReference type="PANTHER" id="PTHR46539:SF2">
    <property type="entry name" value="RING-H2 FINGER PROTEIN ATL43"/>
    <property type="match status" value="1"/>
</dbReference>
<dbReference type="SMART" id="SM00184">
    <property type="entry name" value="RING"/>
    <property type="match status" value="1"/>
</dbReference>
<name>A0A5J4YNY3_PORPP</name>
<evidence type="ECO:0000313" key="11">
    <source>
        <dbReference type="EMBL" id="KAA8493231.1"/>
    </source>
</evidence>
<dbReference type="PANTHER" id="PTHR46539">
    <property type="entry name" value="E3 UBIQUITIN-PROTEIN LIGASE ATL42"/>
    <property type="match status" value="1"/>
</dbReference>
<feature type="domain" description="RING-type" evidence="10">
    <location>
        <begin position="82"/>
        <end position="123"/>
    </location>
</feature>
<comment type="subcellular location">
    <subcellularLocation>
        <location evidence="1">Membrane</location>
    </subcellularLocation>
</comment>
<dbReference type="PROSITE" id="PS50089">
    <property type="entry name" value="ZF_RING_2"/>
    <property type="match status" value="1"/>
</dbReference>
<dbReference type="AlphaFoldDB" id="A0A5J4YNY3"/>
<dbReference type="Pfam" id="PF13639">
    <property type="entry name" value="zf-RING_2"/>
    <property type="match status" value="1"/>
</dbReference>
<keyword evidence="12" id="KW-1185">Reference proteome</keyword>
<keyword evidence="9" id="KW-0732">Signal</keyword>
<comment type="caution">
    <text evidence="11">The sequence shown here is derived from an EMBL/GenBank/DDBJ whole genome shotgun (WGS) entry which is preliminary data.</text>
</comment>
<protein>
    <submittedName>
        <fullName evidence="11">E3 ubiquitin-protein ligase Praja-1</fullName>
    </submittedName>
</protein>
<evidence type="ECO:0000256" key="6">
    <source>
        <dbReference type="ARBA" id="ARBA00022989"/>
    </source>
</evidence>
<dbReference type="InterPro" id="IPR001841">
    <property type="entry name" value="Znf_RING"/>
</dbReference>
<dbReference type="EMBL" id="VRMN01000007">
    <property type="protein sequence ID" value="KAA8493231.1"/>
    <property type="molecule type" value="Genomic_DNA"/>
</dbReference>
<dbReference type="Gene3D" id="3.30.40.10">
    <property type="entry name" value="Zinc/RING finger domain, C3HC4 (zinc finger)"/>
    <property type="match status" value="1"/>
</dbReference>
<keyword evidence="3" id="KW-0479">Metal-binding</keyword>
<sequence length="127" mass="14649">MWLEISLIVAIVTFSVLYGKLACHEVDEEAARAALYGFFESTHHSRIFMSPCQECTGLSRKKIDMIPLVRVQDDELELGRECIICKDGYKAGEAVRVLRCKHQYHRECVDYWLDKSVFCPLCRCEAL</sequence>
<keyword evidence="4 8" id="KW-0863">Zinc-finger</keyword>
<accession>A0A5J4YNY3</accession>
<keyword evidence="6" id="KW-1133">Transmembrane helix</keyword>
<keyword evidence="2" id="KW-0812">Transmembrane</keyword>
<feature type="chain" id="PRO_5023907456" evidence="9">
    <location>
        <begin position="24"/>
        <end position="127"/>
    </location>
</feature>